<comment type="caution">
    <text evidence="9">The sequence shown here is derived from an EMBL/GenBank/DDBJ whole genome shotgun (WGS) entry which is preliminary data.</text>
</comment>
<keyword evidence="5 7" id="KW-0472">Membrane</keyword>
<evidence type="ECO:0000256" key="4">
    <source>
        <dbReference type="ARBA" id="ARBA00022989"/>
    </source>
</evidence>
<keyword evidence="10" id="KW-1185">Reference proteome</keyword>
<dbReference type="InterPro" id="IPR010227">
    <property type="entry name" value="NADH_Q_OxRdtase_chainM/4"/>
</dbReference>
<dbReference type="GO" id="GO:0048039">
    <property type="term" value="F:ubiquinone binding"/>
    <property type="evidence" value="ECO:0007669"/>
    <property type="project" value="TreeGrafter"/>
</dbReference>
<feature type="transmembrane region" description="Helical" evidence="7">
    <location>
        <begin position="150"/>
        <end position="167"/>
    </location>
</feature>
<feature type="transmembrane region" description="Helical" evidence="7">
    <location>
        <begin position="278"/>
        <end position="301"/>
    </location>
</feature>
<evidence type="ECO:0000256" key="1">
    <source>
        <dbReference type="ARBA" id="ARBA00004127"/>
    </source>
</evidence>
<evidence type="ECO:0000256" key="5">
    <source>
        <dbReference type="ARBA" id="ARBA00023136"/>
    </source>
</evidence>
<evidence type="ECO:0000259" key="8">
    <source>
        <dbReference type="Pfam" id="PF00361"/>
    </source>
</evidence>
<dbReference type="PRINTS" id="PR01437">
    <property type="entry name" value="NUOXDRDTASE4"/>
</dbReference>
<feature type="transmembrane region" description="Helical" evidence="7">
    <location>
        <begin position="126"/>
        <end position="144"/>
    </location>
</feature>
<reference evidence="9" key="1">
    <citation type="submission" date="2021-01" db="EMBL/GenBank/DDBJ databases">
        <title>Fulvivirga kasyanovii gen. nov., sp nov., a novel member of the phylum Bacteroidetes isolated from seawater in a mussel farm.</title>
        <authorList>
            <person name="Zhao L.-H."/>
            <person name="Wang Z.-J."/>
        </authorList>
    </citation>
    <scope>NUCLEOTIDE SEQUENCE</scope>
    <source>
        <strain evidence="9">2943</strain>
    </source>
</reference>
<evidence type="ECO:0000256" key="2">
    <source>
        <dbReference type="ARBA" id="ARBA00009025"/>
    </source>
</evidence>
<feature type="domain" description="NADH:quinone oxidoreductase/Mrp antiporter transmembrane" evidence="8">
    <location>
        <begin position="269"/>
        <end position="480"/>
    </location>
</feature>
<dbReference type="GO" id="GO:0012505">
    <property type="term" value="C:endomembrane system"/>
    <property type="evidence" value="ECO:0007669"/>
    <property type="project" value="UniProtKB-SubCell"/>
</dbReference>
<feature type="transmembrane region" description="Helical" evidence="7">
    <location>
        <begin position="398"/>
        <end position="420"/>
    </location>
</feature>
<feature type="transmembrane region" description="Helical" evidence="7">
    <location>
        <begin position="441"/>
        <end position="472"/>
    </location>
</feature>
<dbReference type="GO" id="GO:0016020">
    <property type="term" value="C:membrane"/>
    <property type="evidence" value="ECO:0007669"/>
    <property type="project" value="UniProtKB-SubCell"/>
</dbReference>
<feature type="domain" description="NADH:quinone oxidoreductase/Mrp antiporter transmembrane" evidence="8">
    <location>
        <begin position="143"/>
        <end position="197"/>
    </location>
</feature>
<name>A0A937F714_9BACT</name>
<keyword evidence="4 7" id="KW-1133">Transmembrane helix</keyword>
<feature type="transmembrane region" description="Helical" evidence="7">
    <location>
        <begin position="372"/>
        <end position="392"/>
    </location>
</feature>
<feature type="transmembrane region" description="Helical" evidence="7">
    <location>
        <begin position="6"/>
        <end position="24"/>
    </location>
</feature>
<dbReference type="AlphaFoldDB" id="A0A937F714"/>
<dbReference type="GO" id="GO:0003954">
    <property type="term" value="F:NADH dehydrogenase activity"/>
    <property type="evidence" value="ECO:0007669"/>
    <property type="project" value="TreeGrafter"/>
</dbReference>
<evidence type="ECO:0000256" key="3">
    <source>
        <dbReference type="ARBA" id="ARBA00022692"/>
    </source>
</evidence>
<dbReference type="GO" id="GO:0015990">
    <property type="term" value="P:electron transport coupled proton transport"/>
    <property type="evidence" value="ECO:0007669"/>
    <property type="project" value="TreeGrafter"/>
</dbReference>
<organism evidence="9 10">
    <name type="scientific">Fulvivirga sediminis</name>
    <dbReference type="NCBI Taxonomy" id="2803949"/>
    <lineage>
        <taxon>Bacteria</taxon>
        <taxon>Pseudomonadati</taxon>
        <taxon>Bacteroidota</taxon>
        <taxon>Cytophagia</taxon>
        <taxon>Cytophagales</taxon>
        <taxon>Fulvivirgaceae</taxon>
        <taxon>Fulvivirga</taxon>
    </lineage>
</organism>
<feature type="transmembrane region" description="Helical" evidence="7">
    <location>
        <begin position="313"/>
        <end position="336"/>
    </location>
</feature>
<keyword evidence="3 6" id="KW-0812">Transmembrane</keyword>
<protein>
    <submittedName>
        <fullName evidence="9">NADH-quinone oxidoreductase subunit M</fullName>
    </submittedName>
</protein>
<sequence length="576" mass="63466">MLNNYLLSIIIFLPLIAALVVAFIPGKFKGAFKYIALGIASLQVLIAIVLLSGYDASYAGVNHLNEFQFLENVPWFDIHLSSFGHISADYIVGVDGLNMSMVLLSVVVMLIGTIASWNIKTREKGYFSLLLLLNGAILGCFLSLDFLLFYLFFEFMLLPMYFLIGLWGGVRREYASIKFFLYTLFGSIFILIAMIALNLSVVDPAATAVEAGLVQEGQVVSNEIVEQVQQSLAAGQLSRENLVHTFNMVYMTDPANYIPGSIMDYKVMKVILGQEGRLLMFLLLFIGFAIKIPVVPLHTWLPDAHVEAPTPISVILAGVLLKIGGYGLMRTAFMIIPDGVGYYGWMMGLLGVISIIYGALNALGSKDLKKMIAYSSVSHMGFVLLGLASGTTEGVSGAVYQMVSHGVISAALFLIVGVIYERGHDRIIQNYSGLINKMPRYTIFTVIFFFASLGLPGFSGFIAEIFVLLGSFNSSVVNGFLPKWMTIIAALGLIFSAAYYLWTIQRMFFGKFFTKIEVSNDELTDLNTREYVMLVPLVILALLMGVFPSFLLDMINNSIAVFTDVIGQYGDIIQQN</sequence>
<dbReference type="PANTHER" id="PTHR43507">
    <property type="entry name" value="NADH-UBIQUINONE OXIDOREDUCTASE CHAIN 4"/>
    <property type="match status" value="1"/>
</dbReference>
<dbReference type="GO" id="GO:0042773">
    <property type="term" value="P:ATP synthesis coupled electron transport"/>
    <property type="evidence" value="ECO:0007669"/>
    <property type="project" value="InterPro"/>
</dbReference>
<evidence type="ECO:0000313" key="10">
    <source>
        <dbReference type="Proteomes" id="UP000659388"/>
    </source>
</evidence>
<comment type="subcellular location">
    <subcellularLocation>
        <location evidence="1">Endomembrane system</location>
        <topology evidence="1">Multi-pass membrane protein</topology>
    </subcellularLocation>
    <subcellularLocation>
        <location evidence="6">Membrane</location>
        <topology evidence="6">Multi-pass membrane protein</topology>
    </subcellularLocation>
</comment>
<dbReference type="InterPro" id="IPR001750">
    <property type="entry name" value="ND/Mrp_TM"/>
</dbReference>
<dbReference type="NCBIfam" id="TIGR01972">
    <property type="entry name" value="NDH_I_M"/>
    <property type="match status" value="1"/>
</dbReference>
<evidence type="ECO:0000256" key="7">
    <source>
        <dbReference type="SAM" id="Phobius"/>
    </source>
</evidence>
<gene>
    <name evidence="9" type="ORF">JL102_15465</name>
</gene>
<proteinExistence type="inferred from homology"/>
<comment type="similarity">
    <text evidence="2">Belongs to the complex I subunit 4 family.</text>
</comment>
<dbReference type="RefSeq" id="WP_202245332.1">
    <property type="nucleotide sequence ID" value="NZ_JAESIY010000008.1"/>
</dbReference>
<feature type="transmembrane region" description="Helical" evidence="7">
    <location>
        <begin position="484"/>
        <end position="502"/>
    </location>
</feature>
<dbReference type="EMBL" id="JAESIY010000008">
    <property type="protein sequence ID" value="MBL3657546.1"/>
    <property type="molecule type" value="Genomic_DNA"/>
</dbReference>
<feature type="transmembrane region" description="Helical" evidence="7">
    <location>
        <begin position="531"/>
        <end position="552"/>
    </location>
</feature>
<evidence type="ECO:0000256" key="6">
    <source>
        <dbReference type="RuleBase" id="RU000320"/>
    </source>
</evidence>
<feature type="transmembrane region" description="Helical" evidence="7">
    <location>
        <begin position="99"/>
        <end position="119"/>
    </location>
</feature>
<evidence type="ECO:0000313" key="9">
    <source>
        <dbReference type="EMBL" id="MBL3657546.1"/>
    </source>
</evidence>
<feature type="transmembrane region" description="Helical" evidence="7">
    <location>
        <begin position="179"/>
        <end position="197"/>
    </location>
</feature>
<feature type="transmembrane region" description="Helical" evidence="7">
    <location>
        <begin position="31"/>
        <end position="54"/>
    </location>
</feature>
<dbReference type="Pfam" id="PF00361">
    <property type="entry name" value="Proton_antipo_M"/>
    <property type="match status" value="2"/>
</dbReference>
<feature type="transmembrane region" description="Helical" evidence="7">
    <location>
        <begin position="342"/>
        <end position="360"/>
    </location>
</feature>
<accession>A0A937F714</accession>
<dbReference type="InterPro" id="IPR003918">
    <property type="entry name" value="NADH_UbQ_OxRdtase"/>
</dbReference>
<dbReference type="PANTHER" id="PTHR43507:SF1">
    <property type="entry name" value="NADH-UBIQUINONE OXIDOREDUCTASE CHAIN 4"/>
    <property type="match status" value="1"/>
</dbReference>
<dbReference type="GO" id="GO:0008137">
    <property type="term" value="F:NADH dehydrogenase (ubiquinone) activity"/>
    <property type="evidence" value="ECO:0007669"/>
    <property type="project" value="InterPro"/>
</dbReference>
<dbReference type="Proteomes" id="UP000659388">
    <property type="component" value="Unassembled WGS sequence"/>
</dbReference>